<dbReference type="GO" id="GO:0016887">
    <property type="term" value="F:ATP hydrolysis activity"/>
    <property type="evidence" value="ECO:0007669"/>
    <property type="project" value="InterPro"/>
</dbReference>
<dbReference type="InterPro" id="IPR003593">
    <property type="entry name" value="AAA+_ATPase"/>
</dbReference>
<dbReference type="Proteomes" id="UP000621799">
    <property type="component" value="Unassembled WGS sequence"/>
</dbReference>
<dbReference type="GO" id="GO:0022857">
    <property type="term" value="F:transmembrane transporter activity"/>
    <property type="evidence" value="ECO:0007669"/>
    <property type="project" value="UniProtKB-ARBA"/>
</dbReference>
<dbReference type="PROSITE" id="PS50893">
    <property type="entry name" value="ABC_TRANSPORTER_2"/>
    <property type="match status" value="1"/>
</dbReference>
<dbReference type="SMART" id="SM00382">
    <property type="entry name" value="AAA"/>
    <property type="match status" value="1"/>
</dbReference>
<dbReference type="Gene3D" id="3.40.50.300">
    <property type="entry name" value="P-loop containing nucleotide triphosphate hydrolases"/>
    <property type="match status" value="1"/>
</dbReference>
<dbReference type="InterPro" id="IPR015854">
    <property type="entry name" value="ABC_transpr_LolD-like"/>
</dbReference>
<sequence length="260" mass="29248">MTPEKKQDTAHHQTSPKLRLKEVSFVLPIDSRSLLEGISIDIFSGDRLAIVGSSGAGKTLLLRLMNRLEEPTKGAIDFVGRDIRQIFPQQLRRSIVLVPQESKLLGMTVAQTLAYPLTLMGLKPPEIQQRVDRWCARLHISSEWMSRNEMQLSVGQRQLVAIARALVMQPQVLLLDEPTSALDRGRSNYLLEVLKELSVADSMAIVMTNHQLDVARDFSSRVLYLQDGKVEQNSLASEVNWIALQEALARAELQAAREWD</sequence>
<name>A0A928VYJ6_9CYAN</name>
<comment type="caution">
    <text evidence="5">The sequence shown here is derived from an EMBL/GenBank/DDBJ whole genome shotgun (WGS) entry which is preliminary data.</text>
</comment>
<feature type="domain" description="ABC transporter" evidence="4">
    <location>
        <begin position="18"/>
        <end position="252"/>
    </location>
</feature>
<keyword evidence="3 5" id="KW-0067">ATP-binding</keyword>
<dbReference type="RefSeq" id="WP_264321841.1">
    <property type="nucleotide sequence ID" value="NZ_JADEXN010000225.1"/>
</dbReference>
<accession>A0A928VYJ6</accession>
<dbReference type="GO" id="GO:0005524">
    <property type="term" value="F:ATP binding"/>
    <property type="evidence" value="ECO:0007669"/>
    <property type="project" value="UniProtKB-KW"/>
</dbReference>
<dbReference type="InterPro" id="IPR003439">
    <property type="entry name" value="ABC_transporter-like_ATP-bd"/>
</dbReference>
<dbReference type="AlphaFoldDB" id="A0A928VYJ6"/>
<organism evidence="5 6">
    <name type="scientific">Zarconia navalis LEGE 11467</name>
    <dbReference type="NCBI Taxonomy" id="1828826"/>
    <lineage>
        <taxon>Bacteria</taxon>
        <taxon>Bacillati</taxon>
        <taxon>Cyanobacteriota</taxon>
        <taxon>Cyanophyceae</taxon>
        <taxon>Oscillatoriophycideae</taxon>
        <taxon>Oscillatoriales</taxon>
        <taxon>Oscillatoriales incertae sedis</taxon>
        <taxon>Zarconia</taxon>
        <taxon>Zarconia navalis</taxon>
    </lineage>
</organism>
<keyword evidence="1" id="KW-0813">Transport</keyword>
<dbReference type="InterPro" id="IPR017871">
    <property type="entry name" value="ABC_transporter-like_CS"/>
</dbReference>
<dbReference type="InterPro" id="IPR015856">
    <property type="entry name" value="ABC_transpr_CbiO/EcfA_su"/>
</dbReference>
<dbReference type="PANTHER" id="PTHR24220">
    <property type="entry name" value="IMPORT ATP-BINDING PROTEIN"/>
    <property type="match status" value="1"/>
</dbReference>
<evidence type="ECO:0000256" key="2">
    <source>
        <dbReference type="ARBA" id="ARBA00022741"/>
    </source>
</evidence>
<evidence type="ECO:0000259" key="4">
    <source>
        <dbReference type="PROSITE" id="PS50893"/>
    </source>
</evidence>
<protein>
    <submittedName>
        <fullName evidence="5">ATP-binding cassette domain-containing protein</fullName>
    </submittedName>
</protein>
<dbReference type="CDD" id="cd03225">
    <property type="entry name" value="ABC_cobalt_CbiO_domain1"/>
    <property type="match status" value="1"/>
</dbReference>
<gene>
    <name evidence="5" type="ORF">IQ235_12715</name>
</gene>
<evidence type="ECO:0000313" key="6">
    <source>
        <dbReference type="Proteomes" id="UP000621799"/>
    </source>
</evidence>
<dbReference type="SUPFAM" id="SSF52540">
    <property type="entry name" value="P-loop containing nucleoside triphosphate hydrolases"/>
    <property type="match status" value="1"/>
</dbReference>
<evidence type="ECO:0000256" key="1">
    <source>
        <dbReference type="ARBA" id="ARBA00022448"/>
    </source>
</evidence>
<dbReference type="Pfam" id="PF00005">
    <property type="entry name" value="ABC_tran"/>
    <property type="match status" value="1"/>
</dbReference>
<dbReference type="PROSITE" id="PS00211">
    <property type="entry name" value="ABC_TRANSPORTER_1"/>
    <property type="match status" value="1"/>
</dbReference>
<evidence type="ECO:0000313" key="5">
    <source>
        <dbReference type="EMBL" id="MBE9041643.1"/>
    </source>
</evidence>
<dbReference type="InterPro" id="IPR027417">
    <property type="entry name" value="P-loop_NTPase"/>
</dbReference>
<dbReference type="EMBL" id="JADEXN010000225">
    <property type="protein sequence ID" value="MBE9041643.1"/>
    <property type="molecule type" value="Genomic_DNA"/>
</dbReference>
<keyword evidence="2" id="KW-0547">Nucleotide-binding</keyword>
<proteinExistence type="predicted"/>
<reference evidence="5" key="1">
    <citation type="submission" date="2020-10" db="EMBL/GenBank/DDBJ databases">
        <authorList>
            <person name="Castelo-Branco R."/>
            <person name="Eusebio N."/>
            <person name="Adriana R."/>
            <person name="Vieira A."/>
            <person name="Brugerolle De Fraissinette N."/>
            <person name="Rezende De Castro R."/>
            <person name="Schneider M.P."/>
            <person name="Vasconcelos V."/>
            <person name="Leao P.N."/>
        </authorList>
    </citation>
    <scope>NUCLEOTIDE SEQUENCE</scope>
    <source>
        <strain evidence="5">LEGE 11467</strain>
    </source>
</reference>
<keyword evidence="6" id="KW-1185">Reference proteome</keyword>
<evidence type="ECO:0000256" key="3">
    <source>
        <dbReference type="ARBA" id="ARBA00022840"/>
    </source>
</evidence>
<dbReference type="GO" id="GO:0005886">
    <property type="term" value="C:plasma membrane"/>
    <property type="evidence" value="ECO:0007669"/>
    <property type="project" value="TreeGrafter"/>
</dbReference>